<accession>A0A9W4N015</accession>
<name>A0A9W4N015_PENNA</name>
<proteinExistence type="predicted"/>
<dbReference type="OrthoDB" id="297219at2759"/>
<dbReference type="AlphaFoldDB" id="A0A9W4N015"/>
<comment type="caution">
    <text evidence="1">The sequence shown here is derived from an EMBL/GenBank/DDBJ whole genome shotgun (WGS) entry which is preliminary data.</text>
</comment>
<protein>
    <submittedName>
        <fullName evidence="1">Uncharacterized protein</fullName>
    </submittedName>
</protein>
<gene>
    <name evidence="1" type="ORF">PNAL_LOCUS7909</name>
</gene>
<evidence type="ECO:0000313" key="1">
    <source>
        <dbReference type="EMBL" id="CAG8215755.1"/>
    </source>
</evidence>
<sequence>MAGISTGSLCGLIPSSSMLSGRGGKNLESNSSACSLWSAVVVPSALTSCGNFPNAASSPDFRYFAAFHMLSLSAGNSFQCFFFCLRMASWYCFAAS</sequence>
<organism evidence="1 2">
    <name type="scientific">Penicillium nalgiovense</name>
    <dbReference type="NCBI Taxonomy" id="60175"/>
    <lineage>
        <taxon>Eukaryota</taxon>
        <taxon>Fungi</taxon>
        <taxon>Dikarya</taxon>
        <taxon>Ascomycota</taxon>
        <taxon>Pezizomycotina</taxon>
        <taxon>Eurotiomycetes</taxon>
        <taxon>Eurotiomycetidae</taxon>
        <taxon>Eurotiales</taxon>
        <taxon>Aspergillaceae</taxon>
        <taxon>Penicillium</taxon>
    </lineage>
</organism>
<evidence type="ECO:0000313" key="2">
    <source>
        <dbReference type="Proteomes" id="UP001153461"/>
    </source>
</evidence>
<dbReference type="EMBL" id="CAJVNV010000494">
    <property type="protein sequence ID" value="CAG8215755.1"/>
    <property type="molecule type" value="Genomic_DNA"/>
</dbReference>
<dbReference type="Proteomes" id="UP001153461">
    <property type="component" value="Unassembled WGS sequence"/>
</dbReference>
<reference evidence="1" key="1">
    <citation type="submission" date="2021-07" db="EMBL/GenBank/DDBJ databases">
        <authorList>
            <person name="Branca A.L. A."/>
        </authorList>
    </citation>
    <scope>NUCLEOTIDE SEQUENCE</scope>
</reference>